<sequence>MTFNVAFIWQIYFVDIAYNSTNWYICNINILKEFSLSRKLFFFDNPKSIEEYKQNRFEQLNSNNDNNSHKGIDESINIYEN</sequence>
<evidence type="ECO:0000313" key="4">
    <source>
        <dbReference type="EMBL" id="PKC62732.1"/>
    </source>
</evidence>
<evidence type="ECO:0000313" key="2">
    <source>
        <dbReference type="EMBL" id="CAB5294899.1"/>
    </source>
</evidence>
<comment type="caution">
    <text evidence="3">The sequence shown here is derived from an EMBL/GenBank/DDBJ whole genome shotgun (WGS) entry which is preliminary data.</text>
</comment>
<dbReference type="Proteomes" id="UP000232722">
    <property type="component" value="Unassembled WGS sequence"/>
</dbReference>
<evidence type="ECO:0000256" key="1">
    <source>
        <dbReference type="SAM" id="MobiDB-lite"/>
    </source>
</evidence>
<organism evidence="3 6">
    <name type="scientific">Rhizophagus irregularis</name>
    <dbReference type="NCBI Taxonomy" id="588596"/>
    <lineage>
        <taxon>Eukaryota</taxon>
        <taxon>Fungi</taxon>
        <taxon>Fungi incertae sedis</taxon>
        <taxon>Mucoromycota</taxon>
        <taxon>Glomeromycotina</taxon>
        <taxon>Glomeromycetes</taxon>
        <taxon>Glomerales</taxon>
        <taxon>Glomeraceae</taxon>
        <taxon>Rhizophagus</taxon>
    </lineage>
</organism>
<reference evidence="2" key="5">
    <citation type="submission" date="2020-05" db="EMBL/GenBank/DDBJ databases">
        <authorList>
            <person name="Rincon C."/>
            <person name="Sanders R I."/>
            <person name="Robbins C."/>
            <person name="Chaturvedi A."/>
        </authorList>
    </citation>
    <scope>NUCLEOTIDE SEQUENCE</scope>
    <source>
        <strain evidence="2">CHB12</strain>
    </source>
</reference>
<dbReference type="EMBL" id="LLXH01000820">
    <property type="protein sequence ID" value="PKC62732.1"/>
    <property type="molecule type" value="Genomic_DNA"/>
</dbReference>
<dbReference type="VEuPathDB" id="FungiDB:RhiirA1_464736"/>
<dbReference type="Proteomes" id="UP000232688">
    <property type="component" value="Unassembled WGS sequence"/>
</dbReference>
<reference evidence="4 5" key="4">
    <citation type="submission" date="2017-10" db="EMBL/GenBank/DDBJ databases">
        <title>Genome analyses suggest a sexual origin of heterokaryosis in a supposedly ancient asexual fungus.</title>
        <authorList>
            <person name="Corradi N."/>
            <person name="Sedzielewska K."/>
            <person name="Noel J."/>
            <person name="Charron P."/>
            <person name="Farinelli L."/>
            <person name="Marton T."/>
            <person name="Kruger M."/>
            <person name="Pelin A."/>
            <person name="Brachmann A."/>
            <person name="Corradi N."/>
        </authorList>
    </citation>
    <scope>NUCLEOTIDE SEQUENCE [LARGE SCALE GENOMIC DNA]</scope>
    <source>
        <strain evidence="4 5">A1</strain>
    </source>
</reference>
<dbReference type="EMBL" id="LLXJ01005361">
    <property type="protein sequence ID" value="PKB94930.1"/>
    <property type="molecule type" value="Genomic_DNA"/>
</dbReference>
<dbReference type="AlphaFoldDB" id="A0A2N0NK39"/>
<evidence type="ECO:0000313" key="6">
    <source>
        <dbReference type="Proteomes" id="UP000232722"/>
    </source>
</evidence>
<evidence type="ECO:0000313" key="3">
    <source>
        <dbReference type="EMBL" id="PKB94930.1"/>
    </source>
</evidence>
<dbReference type="VEuPathDB" id="FungiDB:RhiirFUN_001059"/>
<reference evidence="4 5" key="3">
    <citation type="submission" date="2017-10" db="EMBL/GenBank/DDBJ databases">
        <title>Extensive intraspecific genome diversity in a model arbuscular mycorrhizal fungus.</title>
        <authorList>
            <person name="Chen E.C.H."/>
            <person name="Morin E."/>
            <person name="Baudet D."/>
            <person name="Noel J."/>
            <person name="Ndikumana S."/>
            <person name="Charron P."/>
            <person name="St-Onge C."/>
            <person name="Giorgi J."/>
            <person name="Grigoriev I.V."/>
            <person name="Roux C."/>
            <person name="Martin F.M."/>
            <person name="Corradi N."/>
        </authorList>
    </citation>
    <scope>NUCLEOTIDE SEQUENCE [LARGE SCALE GENOMIC DNA]</scope>
    <source>
        <strain evidence="4 5">A1</strain>
    </source>
</reference>
<reference evidence="3 6" key="2">
    <citation type="submission" date="2017-09" db="EMBL/GenBank/DDBJ databases">
        <title>Extensive intraspecific genome diversity in a model arbuscular mycorrhizal fungus.</title>
        <authorList>
            <person name="Chen E.C."/>
            <person name="Morin E."/>
            <person name="Beaudet D."/>
            <person name="Noel J."/>
            <person name="Ndikumana S."/>
            <person name="Charron P."/>
            <person name="St-Onge C."/>
            <person name="Giorgi J."/>
            <person name="Grigoriev I.V."/>
            <person name="Roux C."/>
            <person name="Martin F.M."/>
            <person name="Corradi N."/>
        </authorList>
    </citation>
    <scope>NUCLEOTIDE SEQUENCE [LARGE SCALE GENOMIC DNA]</scope>
    <source>
        <strain evidence="3 6">A5</strain>
    </source>
</reference>
<name>A0A2N0NK39_9GLOM</name>
<reference evidence="3 6" key="1">
    <citation type="submission" date="2016-04" db="EMBL/GenBank/DDBJ databases">
        <title>Genome analyses suggest a sexual origin of heterokaryosis in a supposedly ancient asexual fungus.</title>
        <authorList>
            <person name="Ropars J."/>
            <person name="Sedzielewska K."/>
            <person name="Noel J."/>
            <person name="Charron P."/>
            <person name="Farinelli L."/>
            <person name="Marton T."/>
            <person name="Kruger M."/>
            <person name="Pelin A."/>
            <person name="Brachmann A."/>
            <person name="Corradi N."/>
        </authorList>
    </citation>
    <scope>NUCLEOTIDE SEQUENCE [LARGE SCALE GENOMIC DNA]</scope>
    <source>
        <strain evidence="3 6">A5</strain>
    </source>
</reference>
<feature type="region of interest" description="Disordered" evidence="1">
    <location>
        <begin position="60"/>
        <end position="81"/>
    </location>
</feature>
<dbReference type="Proteomes" id="UP000684084">
    <property type="component" value="Unassembled WGS sequence"/>
</dbReference>
<gene>
    <name evidence="2" type="ORF">CHRIB12_LOCUS379</name>
    <name evidence="4" type="ORF">RhiirA1_464736</name>
    <name evidence="3" type="ORF">RhiirA5_437741</name>
</gene>
<proteinExistence type="predicted"/>
<accession>A0A2N0NK39</accession>
<evidence type="ECO:0000313" key="5">
    <source>
        <dbReference type="Proteomes" id="UP000232688"/>
    </source>
</evidence>
<protein>
    <submittedName>
        <fullName evidence="3">Uncharacterized protein</fullName>
    </submittedName>
</protein>
<dbReference type="EMBL" id="CAGKOT010000001">
    <property type="protein sequence ID" value="CAB5294899.1"/>
    <property type="molecule type" value="Genomic_DNA"/>
</dbReference>